<dbReference type="InterPro" id="IPR010130">
    <property type="entry name" value="T1SS_OMP_TolC"/>
</dbReference>
<dbReference type="RefSeq" id="WP_136494642.1">
    <property type="nucleotide sequence ID" value="NZ_CP046052.1"/>
</dbReference>
<evidence type="ECO:0000256" key="3">
    <source>
        <dbReference type="ARBA" id="ARBA00022448"/>
    </source>
</evidence>
<proteinExistence type="inferred from homology"/>
<evidence type="ECO:0000256" key="5">
    <source>
        <dbReference type="ARBA" id="ARBA00022692"/>
    </source>
</evidence>
<keyword evidence="6" id="KW-0472">Membrane</keyword>
<dbReference type="Gene3D" id="1.20.1600.10">
    <property type="entry name" value="Outer membrane efflux proteins (OEP)"/>
    <property type="match status" value="1"/>
</dbReference>
<evidence type="ECO:0000256" key="6">
    <source>
        <dbReference type="ARBA" id="ARBA00023136"/>
    </source>
</evidence>
<dbReference type="OrthoDB" id="9789368at2"/>
<evidence type="ECO:0000256" key="1">
    <source>
        <dbReference type="ARBA" id="ARBA00004442"/>
    </source>
</evidence>
<dbReference type="GO" id="GO:1990281">
    <property type="term" value="C:efflux pump complex"/>
    <property type="evidence" value="ECO:0007669"/>
    <property type="project" value="TreeGrafter"/>
</dbReference>
<keyword evidence="7" id="KW-0998">Cell outer membrane</keyword>
<gene>
    <name evidence="9" type="ORF">H2LOC_000695</name>
</gene>
<evidence type="ECO:0000256" key="8">
    <source>
        <dbReference type="SAM" id="Coils"/>
    </source>
</evidence>
<comment type="similarity">
    <text evidence="2">Belongs to the outer membrane factor (OMF) (TC 1.B.17) family.</text>
</comment>
<dbReference type="GO" id="GO:0015288">
    <property type="term" value="F:porin activity"/>
    <property type="evidence" value="ECO:0007669"/>
    <property type="project" value="TreeGrafter"/>
</dbReference>
<comment type="subcellular location">
    <subcellularLocation>
        <location evidence="1">Cell outer membrane</location>
    </subcellularLocation>
</comment>
<dbReference type="InterPro" id="IPR003423">
    <property type="entry name" value="OMP_efflux"/>
</dbReference>
<evidence type="ECO:0000313" key="9">
    <source>
        <dbReference type="EMBL" id="QGM47886.1"/>
    </source>
</evidence>
<keyword evidence="10" id="KW-1185">Reference proteome</keyword>
<keyword evidence="5" id="KW-0812">Transmembrane</keyword>
<keyword evidence="3" id="KW-0813">Transport</keyword>
<dbReference type="InterPro" id="IPR051906">
    <property type="entry name" value="TolC-like"/>
</dbReference>
<dbReference type="AlphaFoldDB" id="A0A6B8KHP3"/>
<evidence type="ECO:0000256" key="4">
    <source>
        <dbReference type="ARBA" id="ARBA00022452"/>
    </source>
</evidence>
<keyword evidence="8" id="KW-0175">Coiled coil</keyword>
<keyword evidence="4" id="KW-1134">Transmembrane beta strand</keyword>
<evidence type="ECO:0000313" key="10">
    <source>
        <dbReference type="Proteomes" id="UP000309061"/>
    </source>
</evidence>
<accession>A0A6B8KHP3</accession>
<organism evidence="9 10">
    <name type="scientific">Methylocystis heyeri</name>
    <dbReference type="NCBI Taxonomy" id="391905"/>
    <lineage>
        <taxon>Bacteria</taxon>
        <taxon>Pseudomonadati</taxon>
        <taxon>Pseudomonadota</taxon>
        <taxon>Alphaproteobacteria</taxon>
        <taxon>Hyphomicrobiales</taxon>
        <taxon>Methylocystaceae</taxon>
        <taxon>Methylocystis</taxon>
    </lineage>
</organism>
<protein>
    <submittedName>
        <fullName evidence="9">TolC family outer membrane protein</fullName>
    </submittedName>
</protein>
<dbReference type="NCBIfam" id="TIGR01844">
    <property type="entry name" value="type_I_sec_TolC"/>
    <property type="match status" value="1"/>
</dbReference>
<dbReference type="SUPFAM" id="SSF56954">
    <property type="entry name" value="Outer membrane efflux proteins (OEP)"/>
    <property type="match status" value="1"/>
</dbReference>
<dbReference type="Pfam" id="PF02321">
    <property type="entry name" value="OEP"/>
    <property type="match status" value="2"/>
</dbReference>
<dbReference type="KEGG" id="mhey:H2LOC_000695"/>
<dbReference type="PANTHER" id="PTHR30026:SF22">
    <property type="entry name" value="OUTER MEMBRANE EFFLUX PROTEIN"/>
    <property type="match status" value="1"/>
</dbReference>
<sequence>MATLVFAAPAPVGAETLNGALTKAYRANPVLNSDRAGVRAQDENVPRALSQLRPRVKTDTFLGAERRRSVNNATDISNGDYLDPVFTQSIQNNQGAPRSAILSVEQPLFDGLKAINSTRAAEANVYAARQRLRLTESRVLLDVVSAYMNVMRDTAILQLHESNVSVLGEQLRQVKERYAAGQITLTDIAQAEARLSAGRAQAAAARATVEASIGAYKKVVGDEPNKLVPASPIDNLLPKTREEAERIALVEHPIACAALHDADAADLQVLVAEGDFMPTFSLVGNVYTQSDIDGRGNRAVGAQVLGKLSIPLYSGGETSARVRQAKETAGQKKFDVDVARAELMSLVRANWGSLQAAKAQVTAAQAQVKAAERALTGVREEAKAGQRTTLDILNAQYELLGARIGLVLAQRDRVVASYGVMAAAGRLSAATLGLKVEEYDAGVHFDQVKDLWFGPDTPGAANR</sequence>
<reference evidence="9 10" key="1">
    <citation type="submission" date="2019-11" db="EMBL/GenBank/DDBJ databases">
        <title>The genome sequence of Methylocystis heyeri.</title>
        <authorList>
            <person name="Oshkin I.Y."/>
            <person name="Miroshnikov K."/>
            <person name="Dedysh S.N."/>
        </authorList>
    </citation>
    <scope>NUCLEOTIDE SEQUENCE [LARGE SCALE GENOMIC DNA]</scope>
    <source>
        <strain evidence="9 10">H2</strain>
    </source>
</reference>
<feature type="coiled-coil region" evidence="8">
    <location>
        <begin position="354"/>
        <end position="381"/>
    </location>
</feature>
<dbReference type="GO" id="GO:0015562">
    <property type="term" value="F:efflux transmembrane transporter activity"/>
    <property type="evidence" value="ECO:0007669"/>
    <property type="project" value="InterPro"/>
</dbReference>
<dbReference type="PANTHER" id="PTHR30026">
    <property type="entry name" value="OUTER MEMBRANE PROTEIN TOLC"/>
    <property type="match status" value="1"/>
</dbReference>
<evidence type="ECO:0000256" key="7">
    <source>
        <dbReference type="ARBA" id="ARBA00023237"/>
    </source>
</evidence>
<evidence type="ECO:0000256" key="2">
    <source>
        <dbReference type="ARBA" id="ARBA00007613"/>
    </source>
</evidence>
<dbReference type="Proteomes" id="UP000309061">
    <property type="component" value="Chromosome"/>
</dbReference>
<dbReference type="EMBL" id="CP046052">
    <property type="protein sequence ID" value="QGM47886.1"/>
    <property type="molecule type" value="Genomic_DNA"/>
</dbReference>
<name>A0A6B8KHP3_9HYPH</name>
<dbReference type="GO" id="GO:0009279">
    <property type="term" value="C:cell outer membrane"/>
    <property type="evidence" value="ECO:0007669"/>
    <property type="project" value="UniProtKB-SubCell"/>
</dbReference>